<dbReference type="Gene3D" id="3.40.50.300">
    <property type="entry name" value="P-loop containing nucleotide triphosphate hydrolases"/>
    <property type="match status" value="1"/>
</dbReference>
<evidence type="ECO:0000259" key="6">
    <source>
        <dbReference type="PROSITE" id="PS51194"/>
    </source>
</evidence>
<protein>
    <recommendedName>
        <fullName evidence="6">Helicase C-terminal domain-containing protein</fullName>
    </recommendedName>
</protein>
<dbReference type="InterPro" id="IPR027417">
    <property type="entry name" value="P-loop_NTPase"/>
</dbReference>
<dbReference type="GO" id="GO:0016787">
    <property type="term" value="F:hydrolase activity"/>
    <property type="evidence" value="ECO:0007669"/>
    <property type="project" value="UniProtKB-KW"/>
</dbReference>
<dbReference type="PANTHER" id="PTHR11274:SF0">
    <property type="entry name" value="GENERAL TRANSCRIPTION AND DNA REPAIR FACTOR IIH HELICASE SUBUNIT XPB"/>
    <property type="match status" value="1"/>
</dbReference>
<dbReference type="Pfam" id="PF00271">
    <property type="entry name" value="Helicase_C"/>
    <property type="match status" value="1"/>
</dbReference>
<feature type="region of interest" description="Disordered" evidence="5">
    <location>
        <begin position="148"/>
        <end position="168"/>
    </location>
</feature>
<keyword evidence="3" id="KW-0347">Helicase</keyword>
<keyword evidence="1" id="KW-0547">Nucleotide-binding</keyword>
<dbReference type="PROSITE" id="PS51194">
    <property type="entry name" value="HELICASE_CTER"/>
    <property type="match status" value="1"/>
</dbReference>
<proteinExistence type="predicted"/>
<evidence type="ECO:0000313" key="7">
    <source>
        <dbReference type="EMBL" id="SVB11869.1"/>
    </source>
</evidence>
<evidence type="ECO:0000256" key="2">
    <source>
        <dbReference type="ARBA" id="ARBA00022801"/>
    </source>
</evidence>
<gene>
    <name evidence="7" type="ORF">METZ01_LOCUS164723</name>
</gene>
<dbReference type="AlphaFoldDB" id="A0A382BE18"/>
<dbReference type="InterPro" id="IPR050615">
    <property type="entry name" value="ATP-dep_DNA_Helicase"/>
</dbReference>
<evidence type="ECO:0000256" key="3">
    <source>
        <dbReference type="ARBA" id="ARBA00022806"/>
    </source>
</evidence>
<name>A0A382BE18_9ZZZZ</name>
<dbReference type="EMBL" id="UINC01029333">
    <property type="protein sequence ID" value="SVB11869.1"/>
    <property type="molecule type" value="Genomic_DNA"/>
</dbReference>
<reference evidence="7" key="1">
    <citation type="submission" date="2018-05" db="EMBL/GenBank/DDBJ databases">
        <authorList>
            <person name="Lanie J.A."/>
            <person name="Ng W.-L."/>
            <person name="Kazmierczak K.M."/>
            <person name="Andrzejewski T.M."/>
            <person name="Davidsen T.M."/>
            <person name="Wayne K.J."/>
            <person name="Tettelin H."/>
            <person name="Glass J.I."/>
            <person name="Rusch D."/>
            <person name="Podicherti R."/>
            <person name="Tsui H.-C.T."/>
            <person name="Winkler M.E."/>
        </authorList>
    </citation>
    <scope>NUCLEOTIDE SEQUENCE</scope>
</reference>
<dbReference type="GO" id="GO:0004386">
    <property type="term" value="F:helicase activity"/>
    <property type="evidence" value="ECO:0007669"/>
    <property type="project" value="UniProtKB-KW"/>
</dbReference>
<evidence type="ECO:0000256" key="5">
    <source>
        <dbReference type="SAM" id="MobiDB-lite"/>
    </source>
</evidence>
<keyword evidence="4" id="KW-0067">ATP-binding</keyword>
<feature type="non-terminal residue" evidence="7">
    <location>
        <position position="1"/>
    </location>
</feature>
<dbReference type="PANTHER" id="PTHR11274">
    <property type="entry name" value="RAD25/XP-B DNA REPAIR HELICASE"/>
    <property type="match status" value="1"/>
</dbReference>
<feature type="domain" description="Helicase C-terminal" evidence="6">
    <location>
        <begin position="1"/>
        <end position="124"/>
    </location>
</feature>
<dbReference type="InterPro" id="IPR001650">
    <property type="entry name" value="Helicase_C-like"/>
</dbReference>
<dbReference type="SUPFAM" id="SSF52540">
    <property type="entry name" value="P-loop containing nucleoside triphosphate hydrolases"/>
    <property type="match status" value="1"/>
</dbReference>
<evidence type="ECO:0000256" key="1">
    <source>
        <dbReference type="ARBA" id="ARBA00022741"/>
    </source>
</evidence>
<keyword evidence="2" id="KW-0378">Hydrolase</keyword>
<sequence length="168" mass="19245">TWKDKTKDRRKILRDLANDHFDCVTAVRCLDEGVDIPSVKIGIFMASSGNPKQFIQRRGRVLRKSVKTGKTHAKIYDILVTPRIPKEGDEATTRERKLIANELLRCKLFASLSDNEDVAKESIGEILKGFNIPYEKLTREWITENIGNWTKGDDDYSPETETDYSPNE</sequence>
<evidence type="ECO:0000256" key="4">
    <source>
        <dbReference type="ARBA" id="ARBA00022840"/>
    </source>
</evidence>
<accession>A0A382BE18</accession>
<organism evidence="7">
    <name type="scientific">marine metagenome</name>
    <dbReference type="NCBI Taxonomy" id="408172"/>
    <lineage>
        <taxon>unclassified sequences</taxon>
        <taxon>metagenomes</taxon>
        <taxon>ecological metagenomes</taxon>
    </lineage>
</organism>
<dbReference type="GO" id="GO:0005524">
    <property type="term" value="F:ATP binding"/>
    <property type="evidence" value="ECO:0007669"/>
    <property type="project" value="UniProtKB-KW"/>
</dbReference>